<dbReference type="GO" id="GO:0008270">
    <property type="term" value="F:zinc ion binding"/>
    <property type="evidence" value="ECO:0007669"/>
    <property type="project" value="UniProtKB-UniRule"/>
</dbReference>
<comment type="caution">
    <text evidence="3">Lacks conserved residue(s) required for the propagation of feature annotation.</text>
</comment>
<organism evidence="6 7">
    <name type="scientific">Tsukamurella pulmonis</name>
    <dbReference type="NCBI Taxonomy" id="47312"/>
    <lineage>
        <taxon>Bacteria</taxon>
        <taxon>Bacillati</taxon>
        <taxon>Actinomycetota</taxon>
        <taxon>Actinomycetes</taxon>
        <taxon>Mycobacteriales</taxon>
        <taxon>Tsukamurellaceae</taxon>
        <taxon>Tsukamurella</taxon>
    </lineage>
</organism>
<dbReference type="RefSeq" id="WP_068566063.1">
    <property type="nucleotide sequence ID" value="NZ_FNLF01000002.1"/>
</dbReference>
<dbReference type="NCBIfam" id="NF001753">
    <property type="entry name" value="PRK00481.1-3"/>
    <property type="match status" value="1"/>
</dbReference>
<evidence type="ECO:0000259" key="5">
    <source>
        <dbReference type="PROSITE" id="PS50305"/>
    </source>
</evidence>
<feature type="binding site" evidence="3">
    <location>
        <begin position="113"/>
        <end position="116"/>
    </location>
    <ligand>
        <name>NAD(+)</name>
        <dbReference type="ChEBI" id="CHEBI:57540"/>
    </ligand>
</feature>
<keyword evidence="2 3" id="KW-0520">NAD</keyword>
<dbReference type="GO" id="GO:0036054">
    <property type="term" value="F:protein-malonyllysine demalonylase activity"/>
    <property type="evidence" value="ECO:0007669"/>
    <property type="project" value="InterPro"/>
</dbReference>
<feature type="binding site" evidence="3 4">
    <location>
        <position position="139"/>
    </location>
    <ligand>
        <name>Zn(2+)</name>
        <dbReference type="ChEBI" id="CHEBI:29105"/>
    </ligand>
</feature>
<dbReference type="HAMAP" id="MF_01121">
    <property type="entry name" value="Sirtuin_ClassIII"/>
    <property type="match status" value="1"/>
</dbReference>
<feature type="binding site" evidence="3 4">
    <location>
        <position position="173"/>
    </location>
    <ligand>
        <name>Zn(2+)</name>
        <dbReference type="ChEBI" id="CHEBI:29105"/>
    </ligand>
</feature>
<sequence length="272" mass="29107">MQPGTHPSDRSDAPTVPDEVVQWVREADSVAVLTGAGMSRESGISTFREAQTGLWEQYEPEAIASVDGWNRDHALVWGWYQWRAHVARQAAPNAGHLALAELGRSRRVSIVTQNVDDLHERAGSDVLSHLHGSLFEPRCENCGTPYHGADAFLPDGADVGPQLRATPPTCMQCLSRVRPGIVWFGEALPMDAWSRAEAAVLMADVVLVVGTSGIVYPAARLPETALAAGIPVVEINPEATPLSEVASYSWRGTAATTLPALVEAVTADAARS</sequence>
<dbReference type="GO" id="GO:0070403">
    <property type="term" value="F:NAD+ binding"/>
    <property type="evidence" value="ECO:0007669"/>
    <property type="project" value="UniProtKB-UniRule"/>
</dbReference>
<dbReference type="PANTHER" id="PTHR11085">
    <property type="entry name" value="NAD-DEPENDENT PROTEIN DEACYLASE SIRTUIN-5, MITOCHONDRIAL-RELATED"/>
    <property type="match status" value="1"/>
</dbReference>
<feature type="binding site" evidence="3">
    <location>
        <position position="83"/>
    </location>
    <ligand>
        <name>substrate</name>
    </ligand>
</feature>
<protein>
    <recommendedName>
        <fullName evidence="3">NAD-dependent protein deacylase</fullName>
        <ecNumber evidence="3">2.3.1.286</ecNumber>
    </recommendedName>
    <alternativeName>
        <fullName evidence="3">Regulatory protein SIR2 homolog</fullName>
    </alternativeName>
</protein>
<dbReference type="PANTHER" id="PTHR11085:SF4">
    <property type="entry name" value="NAD-DEPENDENT PROTEIN DEACYLASE"/>
    <property type="match status" value="1"/>
</dbReference>
<gene>
    <name evidence="3" type="primary">cobB</name>
    <name evidence="6" type="ORF">SAMN04489765_1631</name>
</gene>
<keyword evidence="3 4" id="KW-0862">Zinc</keyword>
<evidence type="ECO:0000313" key="6">
    <source>
        <dbReference type="EMBL" id="SDQ73497.1"/>
    </source>
</evidence>
<dbReference type="STRING" id="47312.SAMN04489765_1631"/>
<dbReference type="InterPro" id="IPR026590">
    <property type="entry name" value="Ssirtuin_cat_dom"/>
</dbReference>
<evidence type="ECO:0000313" key="7">
    <source>
        <dbReference type="Proteomes" id="UP000183053"/>
    </source>
</evidence>
<reference evidence="7" key="1">
    <citation type="submission" date="2016-10" db="EMBL/GenBank/DDBJ databases">
        <authorList>
            <person name="Varghese N."/>
            <person name="Submissions S."/>
        </authorList>
    </citation>
    <scope>NUCLEOTIDE SEQUENCE [LARGE SCALE GENOMIC DNA]</scope>
    <source>
        <strain evidence="7">DSM 44142</strain>
    </source>
</reference>
<dbReference type="SUPFAM" id="SSF52467">
    <property type="entry name" value="DHS-like NAD/FAD-binding domain"/>
    <property type="match status" value="1"/>
</dbReference>
<comment type="catalytic activity">
    <reaction evidence="3">
        <text>N(6)-succinyl-L-lysyl-[protein] + NAD(+) + H2O = 2''-O-succinyl-ADP-D-ribose + nicotinamide + L-lysyl-[protein]</text>
        <dbReference type="Rhea" id="RHEA:47668"/>
        <dbReference type="Rhea" id="RHEA-COMP:9752"/>
        <dbReference type="Rhea" id="RHEA-COMP:11877"/>
        <dbReference type="ChEBI" id="CHEBI:15377"/>
        <dbReference type="ChEBI" id="CHEBI:17154"/>
        <dbReference type="ChEBI" id="CHEBI:29969"/>
        <dbReference type="ChEBI" id="CHEBI:57540"/>
        <dbReference type="ChEBI" id="CHEBI:87830"/>
        <dbReference type="ChEBI" id="CHEBI:87832"/>
    </reaction>
</comment>
<keyword evidence="3" id="KW-0963">Cytoplasm</keyword>
<dbReference type="CDD" id="cd01412">
    <property type="entry name" value="SIRT5_Af1_CobB"/>
    <property type="match status" value="1"/>
</dbReference>
<dbReference type="PROSITE" id="PS50305">
    <property type="entry name" value="SIRTUIN"/>
    <property type="match status" value="1"/>
</dbReference>
<keyword evidence="7" id="KW-1185">Reference proteome</keyword>
<dbReference type="GO" id="GO:0036055">
    <property type="term" value="F:protein-succinyllysine desuccinylase activity"/>
    <property type="evidence" value="ECO:0007669"/>
    <property type="project" value="UniProtKB-UniRule"/>
</dbReference>
<comment type="catalytic activity">
    <reaction evidence="3">
        <text>N(6)-acetyl-L-lysyl-[protein] + NAD(+) + H2O = 2''-O-acetyl-ADP-D-ribose + nicotinamide + L-lysyl-[protein]</text>
        <dbReference type="Rhea" id="RHEA:43636"/>
        <dbReference type="Rhea" id="RHEA-COMP:9752"/>
        <dbReference type="Rhea" id="RHEA-COMP:10731"/>
        <dbReference type="ChEBI" id="CHEBI:15377"/>
        <dbReference type="ChEBI" id="CHEBI:17154"/>
        <dbReference type="ChEBI" id="CHEBI:29969"/>
        <dbReference type="ChEBI" id="CHEBI:57540"/>
        <dbReference type="ChEBI" id="CHEBI:61930"/>
        <dbReference type="ChEBI" id="CHEBI:83767"/>
        <dbReference type="EC" id="2.3.1.286"/>
    </reaction>
</comment>
<dbReference type="Proteomes" id="UP000183053">
    <property type="component" value="Unassembled WGS sequence"/>
</dbReference>
<feature type="binding site" evidence="3">
    <location>
        <position position="80"/>
    </location>
    <ligand>
        <name>substrate</name>
    </ligand>
</feature>
<evidence type="ECO:0000256" key="3">
    <source>
        <dbReference type="HAMAP-Rule" id="MF_01121"/>
    </source>
</evidence>
<dbReference type="InterPro" id="IPR003000">
    <property type="entry name" value="Sirtuin"/>
</dbReference>
<feature type="binding site" evidence="3 4">
    <location>
        <position position="170"/>
    </location>
    <ligand>
        <name>Zn(2+)</name>
        <dbReference type="ChEBI" id="CHEBI:29105"/>
    </ligand>
</feature>
<comment type="function">
    <text evidence="3">NAD-dependent lysine deacetylase and desuccinylase that specifically removes acetyl and succinyl groups on target proteins. Modulates the activities of several proteins which are inactive in their acylated form.</text>
</comment>
<comment type="domain">
    <text evidence="3">2 residues (Tyr-80 and Arg-83) present in a large hydrophobic pocket are probably involved in substrate specificity. They are important for desuccinylation activity, but dispensable for deacetylation activity.</text>
</comment>
<evidence type="ECO:0000256" key="4">
    <source>
        <dbReference type="PROSITE-ProRule" id="PRU00236"/>
    </source>
</evidence>
<comment type="cofactor">
    <cofactor evidence="3">
        <name>Zn(2+)</name>
        <dbReference type="ChEBI" id="CHEBI:29105"/>
    </cofactor>
    <text evidence="3">Binds 1 zinc ion per subunit.</text>
</comment>
<accession>A0A1H1DAE6</accession>
<dbReference type="EC" id="2.3.1.286" evidence="3"/>
<keyword evidence="3 4" id="KW-0479">Metal-binding</keyword>
<dbReference type="EMBL" id="FNLF01000002">
    <property type="protein sequence ID" value="SDQ73497.1"/>
    <property type="molecule type" value="Genomic_DNA"/>
</dbReference>
<feature type="binding site" evidence="3">
    <location>
        <begin position="236"/>
        <end position="238"/>
    </location>
    <ligand>
        <name>NAD(+)</name>
        <dbReference type="ChEBI" id="CHEBI:57540"/>
    </ligand>
</feature>
<feature type="binding site" evidence="3">
    <location>
        <begin position="210"/>
        <end position="212"/>
    </location>
    <ligand>
        <name>NAD(+)</name>
        <dbReference type="ChEBI" id="CHEBI:57540"/>
    </ligand>
</feature>
<evidence type="ECO:0000256" key="2">
    <source>
        <dbReference type="ARBA" id="ARBA00023027"/>
    </source>
</evidence>
<comment type="similarity">
    <text evidence="3">Belongs to the sirtuin family. Class III subfamily.</text>
</comment>
<dbReference type="InterPro" id="IPR027546">
    <property type="entry name" value="Sirtuin_class_III"/>
</dbReference>
<feature type="domain" description="Deacetylase sirtuin-type" evidence="5">
    <location>
        <begin position="10"/>
        <end position="268"/>
    </location>
</feature>
<evidence type="ECO:0000256" key="1">
    <source>
        <dbReference type="ARBA" id="ARBA00022679"/>
    </source>
</evidence>
<keyword evidence="1" id="KW-0808">Transferase</keyword>
<dbReference type="AlphaFoldDB" id="A0A1H1DAE6"/>
<feature type="binding site" evidence="3 4">
    <location>
        <position position="142"/>
    </location>
    <ligand>
        <name>Zn(2+)</name>
        <dbReference type="ChEBI" id="CHEBI:29105"/>
    </ligand>
</feature>
<dbReference type="InterPro" id="IPR050134">
    <property type="entry name" value="NAD-dep_sirtuin_deacylases"/>
</dbReference>
<feature type="binding site" evidence="3">
    <location>
        <position position="254"/>
    </location>
    <ligand>
        <name>NAD(+)</name>
        <dbReference type="ChEBI" id="CHEBI:57540"/>
    </ligand>
</feature>
<name>A0A1H1DAE6_9ACTN</name>
<dbReference type="OrthoDB" id="9800582at2"/>
<feature type="active site" description="Proton acceptor" evidence="3 4">
    <location>
        <position position="131"/>
    </location>
</feature>
<dbReference type="GO" id="GO:0017136">
    <property type="term" value="F:histone deacetylase activity, NAD-dependent"/>
    <property type="evidence" value="ECO:0007669"/>
    <property type="project" value="TreeGrafter"/>
</dbReference>
<dbReference type="InterPro" id="IPR029035">
    <property type="entry name" value="DHS-like_NAD/FAD-binding_dom"/>
</dbReference>
<dbReference type="Gene3D" id="3.40.50.1220">
    <property type="entry name" value="TPP-binding domain"/>
    <property type="match status" value="1"/>
</dbReference>
<dbReference type="Pfam" id="PF02146">
    <property type="entry name" value="SIR2"/>
    <property type="match status" value="1"/>
</dbReference>
<dbReference type="InterPro" id="IPR026591">
    <property type="entry name" value="Sirtuin_cat_small_dom_sf"/>
</dbReference>
<comment type="subcellular location">
    <subcellularLocation>
        <location evidence="3">Cytoplasm</location>
    </subcellularLocation>
</comment>
<proteinExistence type="inferred from homology"/>
<dbReference type="Gene3D" id="3.30.1600.10">
    <property type="entry name" value="SIR2/SIRT2 'Small Domain"/>
    <property type="match status" value="1"/>
</dbReference>
<dbReference type="GO" id="GO:0005737">
    <property type="term" value="C:cytoplasm"/>
    <property type="evidence" value="ECO:0007669"/>
    <property type="project" value="UniProtKB-SubCell"/>
</dbReference>